<feature type="domain" description="FAD-binding PCMH-type" evidence="5">
    <location>
        <begin position="35"/>
        <end position="206"/>
    </location>
</feature>
<gene>
    <name evidence="6" type="ORF">V5O48_003141</name>
</gene>
<dbReference type="SUPFAM" id="SSF56176">
    <property type="entry name" value="FAD-binding/transporter-associated domain-like"/>
    <property type="match status" value="1"/>
</dbReference>
<comment type="caution">
    <text evidence="6">The sequence shown here is derived from an EMBL/GenBank/DDBJ whole genome shotgun (WGS) entry which is preliminary data.</text>
</comment>
<keyword evidence="2" id="KW-0285">Flavoprotein</keyword>
<dbReference type="PROSITE" id="PS51387">
    <property type="entry name" value="FAD_PCMH"/>
    <property type="match status" value="1"/>
</dbReference>
<comment type="similarity">
    <text evidence="1">Belongs to the oxygen-dependent FAD-linked oxidoreductase family.</text>
</comment>
<evidence type="ECO:0000256" key="1">
    <source>
        <dbReference type="ARBA" id="ARBA00005466"/>
    </source>
</evidence>
<dbReference type="Pfam" id="PF01565">
    <property type="entry name" value="FAD_binding_4"/>
    <property type="match status" value="1"/>
</dbReference>
<dbReference type="InterPro" id="IPR006094">
    <property type="entry name" value="Oxid_FAD_bind_N"/>
</dbReference>
<dbReference type="InterPro" id="IPR036318">
    <property type="entry name" value="FAD-bd_PCMH-like_sf"/>
</dbReference>
<keyword evidence="4" id="KW-0560">Oxidoreductase</keyword>
<dbReference type="InterPro" id="IPR016166">
    <property type="entry name" value="FAD-bd_PCMH"/>
</dbReference>
<dbReference type="PANTHER" id="PTHR42973">
    <property type="entry name" value="BINDING OXIDOREDUCTASE, PUTATIVE (AFU_ORTHOLOGUE AFUA_1G17690)-RELATED"/>
    <property type="match status" value="1"/>
</dbReference>
<keyword evidence="3" id="KW-0274">FAD</keyword>
<evidence type="ECO:0000313" key="6">
    <source>
        <dbReference type="EMBL" id="KAL0578861.1"/>
    </source>
</evidence>
<dbReference type="Gene3D" id="3.30.465.10">
    <property type="match status" value="1"/>
</dbReference>
<dbReference type="PANTHER" id="PTHR42973:SF53">
    <property type="entry name" value="FAD-BINDING PCMH-TYPE DOMAIN-CONTAINING PROTEIN-RELATED"/>
    <property type="match status" value="1"/>
</dbReference>
<dbReference type="EMBL" id="JBAHYK010000081">
    <property type="protein sequence ID" value="KAL0578861.1"/>
    <property type="molecule type" value="Genomic_DNA"/>
</dbReference>
<evidence type="ECO:0000256" key="2">
    <source>
        <dbReference type="ARBA" id="ARBA00022630"/>
    </source>
</evidence>
<dbReference type="InterPro" id="IPR050416">
    <property type="entry name" value="FAD-linked_Oxidoreductase"/>
</dbReference>
<sequence>MTCQKLQEELSPIVHFPGSAEYQSRVDVYYALQQANMQSACRVSPTSPSEVSRVVQIAKINNCPFAVCSGGKMGWAGSSNINEGFVIDMHKLNQIEVFPENGVVRLGPGATWSEVYSALEPLNTTVVGGRISNVGVGGFLLGGGISWLSFTKGFCSDSVLNYEVVLSDGTIVNVNKDSNPDLYWALKVGGTNYGIVTRFDMPAIPLSTVWASQDIYPVEESLTLDVLSKWISHFKQQDRHPKDVRMGMLSQSNGMGVMIAVNTHLDPSPREPLTSATPIMHDIATGSLHHVTNKIFGAETYPPSRTSWSTLTIGADEHLIWDIYTRGDDLFKGLQDREGLQWNMLFQAITKTFIEGSSGSPIYHSLKNAGDDLILITFITGWKSAADDQVIEETSDKLVAWAEAEASRRGLLNDFVYMNYANKKQHVYERSVTKGDLTRMRNVKERYDSTGTFNRLWRGGFKLPKEEVAEHDSSEL</sequence>
<name>A0ABR3FTQ2_9AGAR</name>
<reference evidence="6 7" key="1">
    <citation type="submission" date="2024-02" db="EMBL/GenBank/DDBJ databases">
        <title>A draft genome for the cacao thread blight pathogen Marasmius crinis-equi.</title>
        <authorList>
            <person name="Cohen S.P."/>
            <person name="Baruah I.K."/>
            <person name="Amoako-Attah I."/>
            <person name="Bukari Y."/>
            <person name="Meinhardt L.W."/>
            <person name="Bailey B.A."/>
        </authorList>
    </citation>
    <scope>NUCLEOTIDE SEQUENCE [LARGE SCALE GENOMIC DNA]</scope>
    <source>
        <strain evidence="6 7">GH-76</strain>
    </source>
</reference>
<proteinExistence type="inferred from homology"/>
<evidence type="ECO:0000256" key="4">
    <source>
        <dbReference type="ARBA" id="ARBA00023002"/>
    </source>
</evidence>
<organism evidence="6 7">
    <name type="scientific">Marasmius crinis-equi</name>
    <dbReference type="NCBI Taxonomy" id="585013"/>
    <lineage>
        <taxon>Eukaryota</taxon>
        <taxon>Fungi</taxon>
        <taxon>Dikarya</taxon>
        <taxon>Basidiomycota</taxon>
        <taxon>Agaricomycotina</taxon>
        <taxon>Agaricomycetes</taxon>
        <taxon>Agaricomycetidae</taxon>
        <taxon>Agaricales</taxon>
        <taxon>Marasmiineae</taxon>
        <taxon>Marasmiaceae</taxon>
        <taxon>Marasmius</taxon>
    </lineage>
</organism>
<accession>A0ABR3FTQ2</accession>
<evidence type="ECO:0000313" key="7">
    <source>
        <dbReference type="Proteomes" id="UP001465976"/>
    </source>
</evidence>
<keyword evidence="7" id="KW-1185">Reference proteome</keyword>
<dbReference type="Proteomes" id="UP001465976">
    <property type="component" value="Unassembled WGS sequence"/>
</dbReference>
<dbReference type="InterPro" id="IPR016169">
    <property type="entry name" value="FAD-bd_PCMH_sub2"/>
</dbReference>
<evidence type="ECO:0000259" key="5">
    <source>
        <dbReference type="PROSITE" id="PS51387"/>
    </source>
</evidence>
<evidence type="ECO:0000256" key="3">
    <source>
        <dbReference type="ARBA" id="ARBA00022827"/>
    </source>
</evidence>
<protein>
    <recommendedName>
        <fullName evidence="5">FAD-binding PCMH-type domain-containing protein</fullName>
    </recommendedName>
</protein>